<feature type="compositionally biased region" description="Basic and acidic residues" evidence="1">
    <location>
        <begin position="28"/>
        <end position="47"/>
    </location>
</feature>
<reference evidence="3 4" key="1">
    <citation type="submission" date="2018-07" db="EMBL/GenBank/DDBJ databases">
        <title>The complete nuclear genome of the prasinophyte Chloropicon primus (CCMP1205).</title>
        <authorList>
            <person name="Pombert J.-F."/>
            <person name="Otis C."/>
            <person name="Turmel M."/>
            <person name="Lemieux C."/>
        </authorList>
    </citation>
    <scope>NUCLEOTIDE SEQUENCE [LARGE SCALE GENOMIC DNA]</scope>
    <source>
        <strain evidence="3 4">CCMP1205</strain>
    </source>
</reference>
<feature type="compositionally biased region" description="Pro residues" evidence="1">
    <location>
        <begin position="149"/>
        <end position="158"/>
    </location>
</feature>
<name>A0A5B8MVJ3_9CHLO</name>
<feature type="region of interest" description="Disordered" evidence="1">
    <location>
        <begin position="1"/>
        <end position="72"/>
    </location>
</feature>
<feature type="region of interest" description="Disordered" evidence="1">
    <location>
        <begin position="193"/>
        <end position="258"/>
    </location>
</feature>
<feature type="domain" description="Wbp11/ELF5/Saf1 N-terminal" evidence="2">
    <location>
        <begin position="7"/>
        <end position="68"/>
    </location>
</feature>
<evidence type="ECO:0000313" key="4">
    <source>
        <dbReference type="Proteomes" id="UP000316726"/>
    </source>
</evidence>
<accession>A0A5B8MVJ3</accession>
<organism evidence="3 4">
    <name type="scientific">Chloropicon primus</name>
    <dbReference type="NCBI Taxonomy" id="1764295"/>
    <lineage>
        <taxon>Eukaryota</taxon>
        <taxon>Viridiplantae</taxon>
        <taxon>Chlorophyta</taxon>
        <taxon>Chloropicophyceae</taxon>
        <taxon>Chloropicales</taxon>
        <taxon>Chloropicaceae</taxon>
        <taxon>Chloropicon</taxon>
    </lineage>
</organism>
<dbReference type="Proteomes" id="UP000316726">
    <property type="component" value="Chromosome 10"/>
</dbReference>
<feature type="compositionally biased region" description="Basic residues" evidence="1">
    <location>
        <begin position="15"/>
        <end position="27"/>
    </location>
</feature>
<feature type="region of interest" description="Disordered" evidence="1">
    <location>
        <begin position="84"/>
        <end position="174"/>
    </location>
</feature>
<feature type="compositionally biased region" description="Basic and acidic residues" evidence="1">
    <location>
        <begin position="87"/>
        <end position="119"/>
    </location>
</feature>
<evidence type="ECO:0000313" key="3">
    <source>
        <dbReference type="EMBL" id="QDZ23532.1"/>
    </source>
</evidence>
<protein>
    <recommendedName>
        <fullName evidence="2">Wbp11/ELF5/Saf1 N-terminal domain-containing protein</fullName>
    </recommendedName>
</protein>
<feature type="compositionally biased region" description="Polar residues" evidence="1">
    <location>
        <begin position="200"/>
        <end position="210"/>
    </location>
</feature>
<dbReference type="GO" id="GO:0006396">
    <property type="term" value="P:RNA processing"/>
    <property type="evidence" value="ECO:0007669"/>
    <property type="project" value="InterPro"/>
</dbReference>
<proteinExistence type="predicted"/>
<keyword evidence="4" id="KW-1185">Reference proteome</keyword>
<dbReference type="EMBL" id="CP031043">
    <property type="protein sequence ID" value="QDZ23532.1"/>
    <property type="molecule type" value="Genomic_DNA"/>
</dbReference>
<dbReference type="Pfam" id="PF09429">
    <property type="entry name" value="Wbp11"/>
    <property type="match status" value="1"/>
</dbReference>
<dbReference type="InterPro" id="IPR019007">
    <property type="entry name" value="Wbp11/ELF5/Saf1_N"/>
</dbReference>
<gene>
    <name evidence="3" type="ORF">A3770_10p60500</name>
</gene>
<evidence type="ECO:0000259" key="2">
    <source>
        <dbReference type="Pfam" id="PF09429"/>
    </source>
</evidence>
<evidence type="ECO:0000256" key="1">
    <source>
        <dbReference type="SAM" id="MobiDB-lite"/>
    </source>
</evidence>
<sequence>MGRKGGLDPAEAHRRAQKKKQMAKNKKQREMTREVRKMLHKPEELKRKLQGILDTEESECLNPDSKSVGISMKRQVYQKAYEASIVKQKELEFQRKREEKAGGKADARDTSRQQGDRRQQLAGGPRTGNHPRGGSQHFPPRRLAHQHSPAPPTIPAPSPAAGEKATVTLSAAPDLKIKRAEKNEKLVAMVPASLRAKQRTAISKASSKPKTNLLGLADARGEEKPKDPQGAGEGAEPKGDDESYENFMSELGGLGAFQ</sequence>
<dbReference type="AlphaFoldDB" id="A0A5B8MVJ3"/>
<dbReference type="STRING" id="1764295.A0A5B8MVJ3"/>